<protein>
    <submittedName>
        <fullName evidence="1">Uncharacterized protein</fullName>
    </submittedName>
</protein>
<dbReference type="Proteomes" id="UP000593567">
    <property type="component" value="Unassembled WGS sequence"/>
</dbReference>
<proteinExistence type="predicted"/>
<sequence>MVGFTIYVNINKYSIIIYYIFYNKYTISSVIVIMYTLVQILCALSAMSHGVGYSKEKTTLNSLIDHKTKC</sequence>
<evidence type="ECO:0000313" key="1">
    <source>
        <dbReference type="EMBL" id="KAF6023002.1"/>
    </source>
</evidence>
<accession>A0A7J7J9U5</accession>
<comment type="caution">
    <text evidence="1">The sequence shown here is derived from an EMBL/GenBank/DDBJ whole genome shotgun (WGS) entry which is preliminary data.</text>
</comment>
<organism evidence="1 2">
    <name type="scientific">Bugula neritina</name>
    <name type="common">Brown bryozoan</name>
    <name type="synonym">Sertularia neritina</name>
    <dbReference type="NCBI Taxonomy" id="10212"/>
    <lineage>
        <taxon>Eukaryota</taxon>
        <taxon>Metazoa</taxon>
        <taxon>Spiralia</taxon>
        <taxon>Lophotrochozoa</taxon>
        <taxon>Bryozoa</taxon>
        <taxon>Gymnolaemata</taxon>
        <taxon>Cheilostomatida</taxon>
        <taxon>Flustrina</taxon>
        <taxon>Buguloidea</taxon>
        <taxon>Bugulidae</taxon>
        <taxon>Bugula</taxon>
    </lineage>
</organism>
<keyword evidence="2" id="KW-1185">Reference proteome</keyword>
<evidence type="ECO:0000313" key="2">
    <source>
        <dbReference type="Proteomes" id="UP000593567"/>
    </source>
</evidence>
<dbReference type="EMBL" id="VXIV02002776">
    <property type="protein sequence ID" value="KAF6023002.1"/>
    <property type="molecule type" value="Genomic_DNA"/>
</dbReference>
<gene>
    <name evidence="1" type="ORF">EB796_018697</name>
</gene>
<dbReference type="AlphaFoldDB" id="A0A7J7J9U5"/>
<name>A0A7J7J9U5_BUGNE</name>
<reference evidence="1" key="1">
    <citation type="submission" date="2020-06" db="EMBL/GenBank/DDBJ databases">
        <title>Draft genome of Bugula neritina, a colonial animal packing powerful symbionts and potential medicines.</title>
        <authorList>
            <person name="Rayko M."/>
        </authorList>
    </citation>
    <scope>NUCLEOTIDE SEQUENCE [LARGE SCALE GENOMIC DNA]</scope>
    <source>
        <strain evidence="1">Kwan_BN1</strain>
    </source>
</reference>